<proteinExistence type="inferred from homology"/>
<evidence type="ECO:0000313" key="7">
    <source>
        <dbReference type="Proteomes" id="UP001064087"/>
    </source>
</evidence>
<dbReference type="InterPro" id="IPR006311">
    <property type="entry name" value="TAT_signal"/>
</dbReference>
<dbReference type="Proteomes" id="UP001064087">
    <property type="component" value="Plasmid unnamed2"/>
</dbReference>
<keyword evidence="3" id="KW-0813">Transport</keyword>
<gene>
    <name evidence="6" type="ORF">N7U68_00855</name>
</gene>
<dbReference type="PROSITE" id="PS51318">
    <property type="entry name" value="TAT"/>
    <property type="match status" value="1"/>
</dbReference>
<feature type="domain" description="Solute-binding protein family 5" evidence="5">
    <location>
        <begin position="103"/>
        <end position="449"/>
    </location>
</feature>
<comment type="similarity">
    <text evidence="2">Belongs to the bacterial solute-binding protein 5 family.</text>
</comment>
<evidence type="ECO:0000256" key="3">
    <source>
        <dbReference type="ARBA" id="ARBA00022448"/>
    </source>
</evidence>
<organism evidence="6 7">
    <name type="scientific">Roseovarius pelagicus</name>
    <dbReference type="NCBI Taxonomy" id="2980108"/>
    <lineage>
        <taxon>Bacteria</taxon>
        <taxon>Pseudomonadati</taxon>
        <taxon>Pseudomonadota</taxon>
        <taxon>Alphaproteobacteria</taxon>
        <taxon>Rhodobacterales</taxon>
        <taxon>Roseobacteraceae</taxon>
        <taxon>Roseovarius</taxon>
    </lineage>
</organism>
<evidence type="ECO:0000256" key="2">
    <source>
        <dbReference type="ARBA" id="ARBA00005695"/>
    </source>
</evidence>
<dbReference type="InterPro" id="IPR039424">
    <property type="entry name" value="SBP_5"/>
</dbReference>
<dbReference type="PIRSF" id="PIRSF002741">
    <property type="entry name" value="MppA"/>
    <property type="match status" value="1"/>
</dbReference>
<evidence type="ECO:0000259" key="5">
    <source>
        <dbReference type="Pfam" id="PF00496"/>
    </source>
</evidence>
<dbReference type="NCBIfam" id="TIGR01409">
    <property type="entry name" value="TAT_signal_seq"/>
    <property type="match status" value="1"/>
</dbReference>
<comment type="subcellular location">
    <subcellularLocation>
        <location evidence="1">Periplasm</location>
    </subcellularLocation>
</comment>
<keyword evidence="4" id="KW-0732">Signal</keyword>
<evidence type="ECO:0000256" key="4">
    <source>
        <dbReference type="ARBA" id="ARBA00022729"/>
    </source>
</evidence>
<dbReference type="InterPro" id="IPR030678">
    <property type="entry name" value="Peptide/Ni-bd"/>
</dbReference>
<dbReference type="InterPro" id="IPR000914">
    <property type="entry name" value="SBP_5_dom"/>
</dbReference>
<reference evidence="6" key="1">
    <citation type="submission" date="2022-10" db="EMBL/GenBank/DDBJ databases">
        <title>Roseovarius pelagicus sp. nov., isolated from Arctic seawater.</title>
        <authorList>
            <person name="Hong Y.W."/>
            <person name="Hwang C.Y."/>
        </authorList>
    </citation>
    <scope>NUCLEOTIDE SEQUENCE</scope>
    <source>
        <strain evidence="6">HL-MP18</strain>
        <plasmid evidence="6">unnamed2</plasmid>
    </source>
</reference>
<dbReference type="Pfam" id="PF00496">
    <property type="entry name" value="SBP_bac_5"/>
    <property type="match status" value="1"/>
</dbReference>
<dbReference type="CDD" id="cd08503">
    <property type="entry name" value="PBP2_NikA_DppA_OppA_like_17"/>
    <property type="match status" value="1"/>
</dbReference>
<dbReference type="PANTHER" id="PTHR30290:SF10">
    <property type="entry name" value="PERIPLASMIC OLIGOPEPTIDE-BINDING PROTEIN-RELATED"/>
    <property type="match status" value="1"/>
</dbReference>
<keyword evidence="7" id="KW-1185">Reference proteome</keyword>
<keyword evidence="6" id="KW-0614">Plasmid</keyword>
<protein>
    <submittedName>
        <fullName evidence="6">ABC transporter substrate-binding protein</fullName>
    </submittedName>
</protein>
<dbReference type="Gene3D" id="3.40.190.10">
    <property type="entry name" value="Periplasmic binding protein-like II"/>
    <property type="match status" value="1"/>
</dbReference>
<sequence>MTTLNDNTVRDRIISAGRARKISRRSFMGHACATGLTATAASTLWTSQVAASTPSRGGTFRVGVHDANTSDILDPGLYNSYFTVQLSHASRSYITAINPDGTLGPDLAESWSASPDATVWTFELSKNATFHDGRPVTSRDAIASLRHHMREGSSSVAKPLLASVKDVRADGDHTLIVELNEGLADLPYIINEYHIAIVPADADGNADWQSGIGSGPYKIDSWEPGIGASLTRHEGWHGEGGWFDAVELIAINDPNARQTALLSNDVDAVSSVDVKTLRLLSRRPGIEIINLPSGSTVTLPMIASSAPFENNHIRMAMKHAIDREEMIEKILFGTATLGNDFHISPNMPYYPTDIPQRPYDPDKAKWHLKEVGLDSFDTNLSASDSLMSGAVDFATLYAEQARPAGINIKVVREPNDGYWSDVWQKKPFVFAKWGARPTPDSIFSLIYESGSSWTETFWSHERFDSLLRQAKGELNDATRSEMYREMAIISRDEGSTVIPMFTNYVYAMRDSVAHHDIVSNSWELDGARAYQRWWFKS</sequence>
<evidence type="ECO:0000313" key="6">
    <source>
        <dbReference type="EMBL" id="UXX81441.1"/>
    </source>
</evidence>
<dbReference type="PANTHER" id="PTHR30290">
    <property type="entry name" value="PERIPLASMIC BINDING COMPONENT OF ABC TRANSPORTER"/>
    <property type="match status" value="1"/>
</dbReference>
<dbReference type="SUPFAM" id="SSF53850">
    <property type="entry name" value="Periplasmic binding protein-like II"/>
    <property type="match status" value="1"/>
</dbReference>
<dbReference type="InterPro" id="IPR019546">
    <property type="entry name" value="TAT_signal_bac_arc"/>
</dbReference>
<dbReference type="RefSeq" id="WP_263046641.1">
    <property type="nucleotide sequence ID" value="NZ_CP106737.1"/>
</dbReference>
<dbReference type="Gene3D" id="3.10.105.10">
    <property type="entry name" value="Dipeptide-binding Protein, Domain 3"/>
    <property type="match status" value="1"/>
</dbReference>
<name>A0ABY6D5M2_9RHOB</name>
<dbReference type="EMBL" id="CP106737">
    <property type="protein sequence ID" value="UXX81441.1"/>
    <property type="molecule type" value="Genomic_DNA"/>
</dbReference>
<accession>A0ABY6D5M2</accession>
<geneLocation type="plasmid" evidence="6 7">
    <name>unnamed2</name>
</geneLocation>
<evidence type="ECO:0000256" key="1">
    <source>
        <dbReference type="ARBA" id="ARBA00004418"/>
    </source>
</evidence>